<organism evidence="16 17">
    <name type="scientific">Lottia gigantea</name>
    <name type="common">Giant owl limpet</name>
    <dbReference type="NCBI Taxonomy" id="225164"/>
    <lineage>
        <taxon>Eukaryota</taxon>
        <taxon>Metazoa</taxon>
        <taxon>Spiralia</taxon>
        <taxon>Lophotrochozoa</taxon>
        <taxon>Mollusca</taxon>
        <taxon>Gastropoda</taxon>
        <taxon>Patellogastropoda</taxon>
        <taxon>Lottioidea</taxon>
        <taxon>Lottiidae</taxon>
        <taxon>Lottia</taxon>
    </lineage>
</organism>
<evidence type="ECO:0000259" key="15">
    <source>
        <dbReference type="PROSITE" id="PS51195"/>
    </source>
</evidence>
<evidence type="ECO:0000256" key="12">
    <source>
        <dbReference type="PROSITE-ProRule" id="PRU00552"/>
    </source>
</evidence>
<dbReference type="GeneID" id="20242128"/>
<comment type="similarity">
    <text evidence="9">Belongs to the DEAD box helicase family. DDX52/ROK1 subfamily.</text>
</comment>
<feature type="domain" description="Helicase ATP-binding" evidence="13">
    <location>
        <begin position="148"/>
        <end position="326"/>
    </location>
</feature>
<dbReference type="STRING" id="225164.V4AW20"/>
<dbReference type="AlphaFoldDB" id="V4AW20"/>
<dbReference type="InterPro" id="IPR001650">
    <property type="entry name" value="Helicase_C-like"/>
</dbReference>
<keyword evidence="8" id="KW-0539">Nucleus</keyword>
<keyword evidence="4" id="KW-0378">Hydrolase</keyword>
<evidence type="ECO:0000256" key="5">
    <source>
        <dbReference type="ARBA" id="ARBA00022806"/>
    </source>
</evidence>
<dbReference type="PROSITE" id="PS51192">
    <property type="entry name" value="HELICASE_ATP_BIND_1"/>
    <property type="match status" value="1"/>
</dbReference>
<dbReference type="EC" id="3.6.4.13" evidence="2"/>
<name>V4AW20_LOTGI</name>
<dbReference type="GO" id="GO:0005730">
    <property type="term" value="C:nucleolus"/>
    <property type="evidence" value="ECO:0007669"/>
    <property type="project" value="UniProtKB-SubCell"/>
</dbReference>
<dbReference type="CTD" id="20242128"/>
<evidence type="ECO:0000259" key="14">
    <source>
        <dbReference type="PROSITE" id="PS51194"/>
    </source>
</evidence>
<proteinExistence type="inferred from homology"/>
<dbReference type="EMBL" id="KB200454">
    <property type="protein sequence ID" value="ESP01618.1"/>
    <property type="molecule type" value="Genomic_DNA"/>
</dbReference>
<dbReference type="GO" id="GO:0030490">
    <property type="term" value="P:maturation of SSU-rRNA"/>
    <property type="evidence" value="ECO:0007669"/>
    <property type="project" value="InterPro"/>
</dbReference>
<dbReference type="PROSITE" id="PS51194">
    <property type="entry name" value="HELICASE_CTER"/>
    <property type="match status" value="1"/>
</dbReference>
<dbReference type="PROSITE" id="PS51195">
    <property type="entry name" value="Q_MOTIF"/>
    <property type="match status" value="1"/>
</dbReference>
<evidence type="ECO:0000256" key="11">
    <source>
        <dbReference type="ARBA" id="ARBA00047984"/>
    </source>
</evidence>
<feature type="domain" description="DEAD-box RNA helicase Q" evidence="15">
    <location>
        <begin position="117"/>
        <end position="145"/>
    </location>
</feature>
<dbReference type="GO" id="GO:0005524">
    <property type="term" value="F:ATP binding"/>
    <property type="evidence" value="ECO:0007669"/>
    <property type="project" value="UniProtKB-KW"/>
</dbReference>
<keyword evidence="7" id="KW-0694">RNA-binding</keyword>
<keyword evidence="6" id="KW-0067">ATP-binding</keyword>
<evidence type="ECO:0000256" key="9">
    <source>
        <dbReference type="ARBA" id="ARBA00024355"/>
    </source>
</evidence>
<feature type="domain" description="Helicase C-terminal" evidence="14">
    <location>
        <begin position="337"/>
        <end position="498"/>
    </location>
</feature>
<evidence type="ECO:0000313" key="16">
    <source>
        <dbReference type="EMBL" id="ESP01618.1"/>
    </source>
</evidence>
<dbReference type="InterPro" id="IPR050079">
    <property type="entry name" value="DEAD_box_RNA_helicase"/>
</dbReference>
<keyword evidence="17" id="KW-1185">Reference proteome</keyword>
<dbReference type="PANTHER" id="PTHR47959">
    <property type="entry name" value="ATP-DEPENDENT RNA HELICASE RHLE-RELATED"/>
    <property type="match status" value="1"/>
</dbReference>
<dbReference type="GO" id="GO:0003723">
    <property type="term" value="F:RNA binding"/>
    <property type="evidence" value="ECO:0007669"/>
    <property type="project" value="UniProtKB-KW"/>
</dbReference>
<dbReference type="HOGENOM" id="CLU_003041_1_4_1"/>
<dbReference type="FunFam" id="3.40.50.300:FF:000759">
    <property type="entry name" value="probable ATP-dependent RNA helicase DDX52"/>
    <property type="match status" value="1"/>
</dbReference>
<dbReference type="InterPro" id="IPR027417">
    <property type="entry name" value="P-loop_NTPase"/>
</dbReference>
<keyword evidence="3" id="KW-0547">Nucleotide-binding</keyword>
<dbReference type="Pfam" id="PF00270">
    <property type="entry name" value="DEAD"/>
    <property type="match status" value="1"/>
</dbReference>
<dbReference type="InterPro" id="IPR011545">
    <property type="entry name" value="DEAD/DEAH_box_helicase_dom"/>
</dbReference>
<dbReference type="CDD" id="cd18787">
    <property type="entry name" value="SF2_C_DEAD"/>
    <property type="match status" value="1"/>
</dbReference>
<keyword evidence="5" id="KW-0347">Helicase</keyword>
<evidence type="ECO:0000256" key="1">
    <source>
        <dbReference type="ARBA" id="ARBA00004604"/>
    </source>
</evidence>
<evidence type="ECO:0000256" key="8">
    <source>
        <dbReference type="ARBA" id="ARBA00023242"/>
    </source>
</evidence>
<comment type="catalytic activity">
    <reaction evidence="11">
        <text>ATP + H2O = ADP + phosphate + H(+)</text>
        <dbReference type="Rhea" id="RHEA:13065"/>
        <dbReference type="ChEBI" id="CHEBI:15377"/>
        <dbReference type="ChEBI" id="CHEBI:15378"/>
        <dbReference type="ChEBI" id="CHEBI:30616"/>
        <dbReference type="ChEBI" id="CHEBI:43474"/>
        <dbReference type="ChEBI" id="CHEBI:456216"/>
        <dbReference type="EC" id="3.6.4.13"/>
    </reaction>
</comment>
<evidence type="ECO:0000256" key="7">
    <source>
        <dbReference type="ARBA" id="ARBA00022884"/>
    </source>
</evidence>
<dbReference type="Pfam" id="PF00271">
    <property type="entry name" value="Helicase_C"/>
    <property type="match status" value="1"/>
</dbReference>
<feature type="short sequence motif" description="Q motif" evidence="12">
    <location>
        <begin position="117"/>
        <end position="145"/>
    </location>
</feature>
<dbReference type="Proteomes" id="UP000030746">
    <property type="component" value="Unassembled WGS sequence"/>
</dbReference>
<evidence type="ECO:0000256" key="2">
    <source>
        <dbReference type="ARBA" id="ARBA00012552"/>
    </source>
</evidence>
<dbReference type="SMART" id="SM00487">
    <property type="entry name" value="DEXDc"/>
    <property type="match status" value="1"/>
</dbReference>
<dbReference type="GO" id="GO:0016787">
    <property type="term" value="F:hydrolase activity"/>
    <property type="evidence" value="ECO:0007669"/>
    <property type="project" value="UniProtKB-KW"/>
</dbReference>
<dbReference type="InterPro" id="IPR014014">
    <property type="entry name" value="RNA_helicase_DEAD_Q_motif"/>
</dbReference>
<dbReference type="CDD" id="cd17957">
    <property type="entry name" value="DEADc_DDX52"/>
    <property type="match status" value="1"/>
</dbReference>
<protein>
    <recommendedName>
        <fullName evidence="10">Probable ATP-dependent RNA helicase DDX52</fullName>
        <ecNumber evidence="2">3.6.4.13</ecNumber>
    </recommendedName>
</protein>
<dbReference type="PANTHER" id="PTHR47959:SF15">
    <property type="entry name" value="RNA HELICASE"/>
    <property type="match status" value="1"/>
</dbReference>
<evidence type="ECO:0000256" key="6">
    <source>
        <dbReference type="ARBA" id="ARBA00022840"/>
    </source>
</evidence>
<dbReference type="SMART" id="SM00490">
    <property type="entry name" value="HELICc"/>
    <property type="match status" value="1"/>
</dbReference>
<accession>V4AW20</accession>
<evidence type="ECO:0000313" key="17">
    <source>
        <dbReference type="Proteomes" id="UP000030746"/>
    </source>
</evidence>
<evidence type="ECO:0000256" key="3">
    <source>
        <dbReference type="ARBA" id="ARBA00022741"/>
    </source>
</evidence>
<dbReference type="SUPFAM" id="SSF52540">
    <property type="entry name" value="P-loop containing nucleoside triphosphate hydrolases"/>
    <property type="match status" value="1"/>
</dbReference>
<dbReference type="KEGG" id="lgi:LOTGIDRAFT_172563"/>
<dbReference type="RefSeq" id="XP_009047702.1">
    <property type="nucleotide sequence ID" value="XM_009049454.1"/>
</dbReference>
<evidence type="ECO:0000256" key="4">
    <source>
        <dbReference type="ARBA" id="ARBA00022801"/>
    </source>
</evidence>
<dbReference type="OrthoDB" id="360161at2759"/>
<dbReference type="Gene3D" id="3.40.50.300">
    <property type="entry name" value="P-loop containing nucleotide triphosphate hydrolases"/>
    <property type="match status" value="2"/>
</dbReference>
<evidence type="ECO:0000256" key="10">
    <source>
        <dbReference type="ARBA" id="ARBA00044533"/>
    </source>
</evidence>
<dbReference type="GO" id="GO:0003724">
    <property type="term" value="F:RNA helicase activity"/>
    <property type="evidence" value="ECO:0007669"/>
    <property type="project" value="UniProtKB-EC"/>
</dbReference>
<sequence>MDGYHLFKLLGTGAKFDFKRFKDDAVKLKCHYLWVLTNRIHFERSLEFTVCNLSEKPEKHTTEMKIEDNFEIFTKKFFKLHLESLQLKKYNKKSLRKLYKIHTHGTDIPQPFDDFDYLANSYKLHRLLVENIKKVGYSQPTPIQMQAIPVMLQEREIMACAPTGSGKTAAFIIPVLHHLQAPKNEGFRALVLAPTRELAKQTFREFERLSEGLGFRVHFISKVAIAAKKFGQKSKKNFDILVTTPNRLICMLQSEPPSITLNSVEWLIIDECDKLFEDGKSGFRDQLAVIYKACDNSHIKRAMFSATFSYDVEEWCKANLDNVIQVYIGDINAAAKTVKQELLFVGSENGKLLAVRNLIKKGIQPPVLIFVQSKDRAKDLFSELIYDGISVDVIHAERTQLQRDNVVSSFRAGKIWVLICTELMGRGIDFKGINLVINYDFPSSAVSYIHRIGRTGRAGRPGHAITFFTEDDATNLKSIANVIRKAGCPVPKYMLSMKKTKKEVLKKMAISEVPRQRISTVPLFKLQGKDREQ</sequence>
<gene>
    <name evidence="16" type="ORF">LOTGIDRAFT_172563</name>
</gene>
<dbReference type="InterPro" id="IPR014001">
    <property type="entry name" value="Helicase_ATP-bd"/>
</dbReference>
<dbReference type="InterPro" id="IPR044764">
    <property type="entry name" value="DDX52/Rok1_DEADc"/>
</dbReference>
<dbReference type="OMA" id="DRALMAC"/>
<comment type="subcellular location">
    <subcellularLocation>
        <location evidence="1">Nucleus</location>
        <location evidence="1">Nucleolus</location>
    </subcellularLocation>
</comment>
<reference evidence="16 17" key="1">
    <citation type="journal article" date="2013" name="Nature">
        <title>Insights into bilaterian evolution from three spiralian genomes.</title>
        <authorList>
            <person name="Simakov O."/>
            <person name="Marletaz F."/>
            <person name="Cho S.J."/>
            <person name="Edsinger-Gonzales E."/>
            <person name="Havlak P."/>
            <person name="Hellsten U."/>
            <person name="Kuo D.H."/>
            <person name="Larsson T."/>
            <person name="Lv J."/>
            <person name="Arendt D."/>
            <person name="Savage R."/>
            <person name="Osoegawa K."/>
            <person name="de Jong P."/>
            <person name="Grimwood J."/>
            <person name="Chapman J.A."/>
            <person name="Shapiro H."/>
            <person name="Aerts A."/>
            <person name="Otillar R.P."/>
            <person name="Terry A.Y."/>
            <person name="Boore J.L."/>
            <person name="Grigoriev I.V."/>
            <person name="Lindberg D.R."/>
            <person name="Seaver E.C."/>
            <person name="Weisblat D.A."/>
            <person name="Putnam N.H."/>
            <person name="Rokhsar D.S."/>
        </authorList>
    </citation>
    <scope>NUCLEOTIDE SEQUENCE [LARGE SCALE GENOMIC DNA]</scope>
</reference>
<dbReference type="GO" id="GO:0005829">
    <property type="term" value="C:cytosol"/>
    <property type="evidence" value="ECO:0007669"/>
    <property type="project" value="TreeGrafter"/>
</dbReference>
<evidence type="ECO:0000259" key="13">
    <source>
        <dbReference type="PROSITE" id="PS51192"/>
    </source>
</evidence>